<comment type="similarity">
    <text evidence="1">Belongs to the band 7/mec-2 family.</text>
</comment>
<evidence type="ECO:0000313" key="3">
    <source>
        <dbReference type="EMBL" id="CAD8069013.1"/>
    </source>
</evidence>
<evidence type="ECO:0000259" key="2">
    <source>
        <dbReference type="SMART" id="SM00244"/>
    </source>
</evidence>
<evidence type="ECO:0000313" key="4">
    <source>
        <dbReference type="Proteomes" id="UP000688137"/>
    </source>
</evidence>
<dbReference type="Pfam" id="PF01145">
    <property type="entry name" value="Band_7"/>
    <property type="match status" value="1"/>
</dbReference>
<evidence type="ECO:0000256" key="1">
    <source>
        <dbReference type="ARBA" id="ARBA00008164"/>
    </source>
</evidence>
<dbReference type="FunFam" id="3.30.479.30:FF:000004">
    <property type="entry name" value="Putative membrane protease family, stomatin"/>
    <property type="match status" value="1"/>
</dbReference>
<dbReference type="OMA" id="TICNDKT"/>
<comment type="caution">
    <text evidence="3">The sequence shown here is derived from an EMBL/GenBank/DDBJ whole genome shotgun (WGS) entry which is preliminary data.</text>
</comment>
<proteinExistence type="inferred from homology"/>
<dbReference type="GO" id="GO:0005886">
    <property type="term" value="C:plasma membrane"/>
    <property type="evidence" value="ECO:0007669"/>
    <property type="project" value="InterPro"/>
</dbReference>
<accession>A0A8S1LTR0</accession>
<protein>
    <recommendedName>
        <fullName evidence="2">Band 7 domain-containing protein</fullName>
    </recommendedName>
</protein>
<dbReference type="EMBL" id="CAJJDM010000043">
    <property type="protein sequence ID" value="CAD8069013.1"/>
    <property type="molecule type" value="Genomic_DNA"/>
</dbReference>
<dbReference type="SMART" id="SM00244">
    <property type="entry name" value="PHB"/>
    <property type="match status" value="1"/>
</dbReference>
<reference evidence="3" key="1">
    <citation type="submission" date="2021-01" db="EMBL/GenBank/DDBJ databases">
        <authorList>
            <consortium name="Genoscope - CEA"/>
            <person name="William W."/>
        </authorList>
    </citation>
    <scope>NUCLEOTIDE SEQUENCE</scope>
</reference>
<dbReference type="InterPro" id="IPR043202">
    <property type="entry name" value="Band-7_stomatin-like"/>
</dbReference>
<dbReference type="GO" id="GO:0098552">
    <property type="term" value="C:side of membrane"/>
    <property type="evidence" value="ECO:0007669"/>
    <property type="project" value="UniProtKB-ARBA"/>
</dbReference>
<gene>
    <name evidence="3" type="ORF">PPRIM_AZ9-3.1.T0430153</name>
</gene>
<sequence>MLQGEANFAEKRQLRRARTNFENEMDDGMNEQMTCYENVLNCFGSFFGTLRAWLPCCCCFCPYPYYEITQGQKGLLQKFGKYQRTLEPGLHEFNPFTDRIITVSTKTFIIDLERQLILSKDNITVNIDTIVYYRIVDVCRSAYRVKKIVEAVKEITFATLRTVAGEHTLQDIIENRQKIADEIEGFVFDVVSEWGIYLEHIFIKDMQMGEELQASLSNAPKAQRLAQSKIISAKSDVEAAKLMREAADMLDSKAAMQIRYFETIQQIAKNKNPKILFLSMDQTSKK</sequence>
<organism evidence="3 4">
    <name type="scientific">Paramecium primaurelia</name>
    <dbReference type="NCBI Taxonomy" id="5886"/>
    <lineage>
        <taxon>Eukaryota</taxon>
        <taxon>Sar</taxon>
        <taxon>Alveolata</taxon>
        <taxon>Ciliophora</taxon>
        <taxon>Intramacronucleata</taxon>
        <taxon>Oligohymenophorea</taxon>
        <taxon>Peniculida</taxon>
        <taxon>Parameciidae</taxon>
        <taxon>Paramecium</taxon>
    </lineage>
</organism>
<dbReference type="PANTHER" id="PTHR10264">
    <property type="entry name" value="BAND 7 PROTEIN-RELATED"/>
    <property type="match status" value="1"/>
</dbReference>
<dbReference type="InterPro" id="IPR001107">
    <property type="entry name" value="Band_7"/>
</dbReference>
<keyword evidence="4" id="KW-1185">Reference proteome</keyword>
<dbReference type="CDD" id="cd13437">
    <property type="entry name" value="SPFH_alloslipin"/>
    <property type="match status" value="1"/>
</dbReference>
<dbReference type="AlphaFoldDB" id="A0A8S1LTR0"/>
<dbReference type="PANTHER" id="PTHR10264:SF19">
    <property type="entry name" value="AT06885P-RELATED"/>
    <property type="match status" value="1"/>
</dbReference>
<dbReference type="Proteomes" id="UP000688137">
    <property type="component" value="Unassembled WGS sequence"/>
</dbReference>
<feature type="domain" description="Band 7" evidence="2">
    <location>
        <begin position="63"/>
        <end position="220"/>
    </location>
</feature>
<name>A0A8S1LTR0_PARPR</name>